<reference evidence="2" key="1">
    <citation type="submission" date="2017-04" db="EMBL/GenBank/DDBJ databases">
        <authorList>
            <person name="Varghese N."/>
            <person name="Submissions S."/>
        </authorList>
    </citation>
    <scope>NUCLEOTIDE SEQUENCE [LARGE SCALE GENOMIC DNA]</scope>
    <source>
        <strain evidence="2">FDF-1</strain>
    </source>
</reference>
<accession>A0A1X7P449</accession>
<gene>
    <name evidence="1" type="ORF">SAMN06264941_2179</name>
</gene>
<organism evidence="1 2">
    <name type="scientific">Methanohalophilus portucalensis FDF-1</name>
    <dbReference type="NCBI Taxonomy" id="523843"/>
    <lineage>
        <taxon>Archaea</taxon>
        <taxon>Methanobacteriati</taxon>
        <taxon>Methanobacteriota</taxon>
        <taxon>Stenosarchaea group</taxon>
        <taxon>Methanomicrobia</taxon>
        <taxon>Methanosarcinales</taxon>
        <taxon>Methanosarcinaceae</taxon>
        <taxon>Methanohalophilus</taxon>
    </lineage>
</organism>
<dbReference type="EMBL" id="FXBN01000005">
    <property type="protein sequence ID" value="SMH45467.1"/>
    <property type="molecule type" value="Genomic_DNA"/>
</dbReference>
<protein>
    <submittedName>
        <fullName evidence="1">Uncharacterized protein</fullName>
    </submittedName>
</protein>
<dbReference type="OrthoDB" id="103676at2157"/>
<evidence type="ECO:0000313" key="1">
    <source>
        <dbReference type="EMBL" id="SMH45467.1"/>
    </source>
</evidence>
<keyword evidence="2" id="KW-1185">Reference proteome</keyword>
<proteinExistence type="predicted"/>
<sequence>MRNLENYKNNRFKSLIFSLILFLIITTGLVTVAEAETTAQFDFSDIYNADTVYGNDKSGAFDSWAALITGTVAENNGNPRDDGLPDDGVFPSTSTHPRIELAKFHTDDGFNAWQSSGTGSVTANVTNGQYKTVHLIASAGGAGTNNPAKFEVVLHYSDDTTDRSQEFTVPDWYGDISDPGYALKDNMDRWSNGGNLYENSDDPAIWGFAMQADSTKTLESITIDVTANEAGSFNFFGGAATTQETDVIEKPRISSFELTNPSDKNLAVNFDSDKQLSVISVSITGAESATFTGTNFTEADNGDGTYTYEATYNSNSDGDYTATLEIAEDAEGNDGASGEQDSVNIDTTPPQITGFKVSNPSGQNLLLNFTSNEDLAAISVSISGAESATFTGAYFTETDNADGTYTYETIYNGNSDGDYTATLETAEDAEGNDGASGEEDIVNIDTTPPVINAVEFPVNSNTGDIVGIGFNVNDNIGITSTDFNISTNNTAELTENGNWYNYTLNVPVDSVDDIVFNATFSDGADNFNASSDKTISVSDNIDPVIQDIVYEENVNTGDVVAIGFNVNDNIGITST</sequence>
<dbReference type="AlphaFoldDB" id="A0A1X7P449"/>
<dbReference type="Proteomes" id="UP000193969">
    <property type="component" value="Unassembled WGS sequence"/>
</dbReference>
<dbReference type="RefSeq" id="WP_200807993.1">
    <property type="nucleotide sequence ID" value="NZ_FXBN01000005.1"/>
</dbReference>
<feature type="non-terminal residue" evidence="1">
    <location>
        <position position="575"/>
    </location>
</feature>
<evidence type="ECO:0000313" key="2">
    <source>
        <dbReference type="Proteomes" id="UP000193969"/>
    </source>
</evidence>
<name>A0A1X7P449_9EURY</name>